<dbReference type="SUPFAM" id="SSF53756">
    <property type="entry name" value="UDP-Glycosyltransferase/glycogen phosphorylase"/>
    <property type="match status" value="1"/>
</dbReference>
<feature type="region of interest" description="Disordered" evidence="1">
    <location>
        <begin position="53"/>
        <end position="84"/>
    </location>
</feature>
<feature type="compositionally biased region" description="Basic and acidic residues" evidence="1">
    <location>
        <begin position="57"/>
        <end position="68"/>
    </location>
</feature>
<evidence type="ECO:0000256" key="1">
    <source>
        <dbReference type="SAM" id="MobiDB-lite"/>
    </source>
</evidence>
<organism evidence="2">
    <name type="scientific">Zea mays</name>
    <name type="common">Maize</name>
    <dbReference type="NCBI Taxonomy" id="4577"/>
    <lineage>
        <taxon>Eukaryota</taxon>
        <taxon>Viridiplantae</taxon>
        <taxon>Streptophyta</taxon>
        <taxon>Embryophyta</taxon>
        <taxon>Tracheophyta</taxon>
        <taxon>Spermatophyta</taxon>
        <taxon>Magnoliopsida</taxon>
        <taxon>Liliopsida</taxon>
        <taxon>Poales</taxon>
        <taxon>Poaceae</taxon>
        <taxon>PACMAD clade</taxon>
        <taxon>Panicoideae</taxon>
        <taxon>Andropogonodae</taxon>
        <taxon>Andropogoneae</taxon>
        <taxon>Tripsacinae</taxon>
        <taxon>Zea</taxon>
    </lineage>
</organism>
<dbReference type="AlphaFoldDB" id="B6TX54"/>
<dbReference type="EMBL" id="EU969569">
    <property type="protein sequence ID" value="ACG41687.1"/>
    <property type="molecule type" value="mRNA"/>
</dbReference>
<reference evidence="2" key="1">
    <citation type="journal article" date="2009" name="Plant Mol. Biol.">
        <title>Insights into corn genes derived from large-scale cDNA sequencing.</title>
        <authorList>
            <person name="Alexandrov N.N."/>
            <person name="Brover V.V."/>
            <person name="Freidin S."/>
            <person name="Troukhan M.E."/>
            <person name="Tatarinova T.V."/>
            <person name="Zhang H."/>
            <person name="Swaller T.J."/>
            <person name="Lu Y.P."/>
            <person name="Bouck J."/>
            <person name="Flavell R.B."/>
            <person name="Feldmann K.A."/>
        </authorList>
    </citation>
    <scope>NUCLEOTIDE SEQUENCE</scope>
</reference>
<dbReference type="CAZy" id="GT1">
    <property type="family name" value="Glycosyltransferase Family 1"/>
</dbReference>
<evidence type="ECO:0000313" key="2">
    <source>
        <dbReference type="EMBL" id="ACG41687.1"/>
    </source>
</evidence>
<sequence>MAPSLLAAVSASPFLLPGSSRRPLGAAPTRRAGLRGNFVEAAELERAVRCLMGGSEEEGRKAREKATEAKALSQNGVASGGSSDASVQKLAREILHKHDDKGCATASGESMGSVVVPASPAGII</sequence>
<proteinExistence type="evidence at transcript level"/>
<accession>B6TX54</accession>
<protein>
    <submittedName>
        <fullName evidence="2">Uncharacterized protein</fullName>
    </submittedName>
</protein>
<dbReference type="Gene3D" id="3.40.50.2000">
    <property type="entry name" value="Glycogen Phosphorylase B"/>
    <property type="match status" value="1"/>
</dbReference>
<name>B6TX54_MAIZE</name>